<dbReference type="AlphaFoldDB" id="A0A1Q2C4C2"/>
<dbReference type="PANTHER" id="PTHR34700:SF4">
    <property type="entry name" value="PHAGE-LIKE ELEMENT PBSX PROTEIN XKDP"/>
    <property type="match status" value="1"/>
</dbReference>
<name>A0A1Q2C4C2_ANAHA</name>
<feature type="domain" description="LysM" evidence="2">
    <location>
        <begin position="163"/>
        <end position="224"/>
    </location>
</feature>
<dbReference type="EMBL" id="CP012098">
    <property type="protein sequence ID" value="AQP38583.1"/>
    <property type="molecule type" value="Genomic_DNA"/>
</dbReference>
<evidence type="ECO:0000313" key="4">
    <source>
        <dbReference type="Proteomes" id="UP000188159"/>
    </source>
</evidence>
<reference evidence="3 4" key="1">
    <citation type="journal article" date="2016" name="Sci. Rep.">
        <title>Accelerated dysbiosis of gut microbiota during aggravation of DSS-induced colitis by a butyrate-producing bacterium.</title>
        <authorList>
            <person name="Zhang Q."/>
            <person name="Wu Y."/>
            <person name="Wang J."/>
            <person name="Wu G."/>
            <person name="Long W."/>
            <person name="Xue Z."/>
            <person name="Wang L."/>
            <person name="Zhang X."/>
            <person name="Pang X."/>
            <person name="Zhao Y."/>
            <person name="Zhao L."/>
            <person name="Zhang C."/>
        </authorList>
    </citation>
    <scope>NUCLEOTIDE SEQUENCE [LARGE SCALE GENOMIC DNA]</scope>
    <source>
        <strain evidence="3 4">BPB5</strain>
    </source>
</reference>
<organism evidence="3 4">
    <name type="scientific">Anaerostipes hadrus</name>
    <dbReference type="NCBI Taxonomy" id="649756"/>
    <lineage>
        <taxon>Bacteria</taxon>
        <taxon>Bacillati</taxon>
        <taxon>Bacillota</taxon>
        <taxon>Clostridia</taxon>
        <taxon>Lachnospirales</taxon>
        <taxon>Lachnospiraceae</taxon>
        <taxon>Anaerostipes</taxon>
    </lineage>
</organism>
<sequence>MWLNNGNDKIRFPVLPSSYKIGTSVQNTTETVHRKGEINILGDRNLETIEISSFFPAQEYPFCQYKGFDTNPINYINKIKKWEYEKVTPTFVMTGDVDFNKTVSIESLEYGKDDSTGDIAFTLNLKEYIAVTYATEKKKTSNGKKVKKKNSSKKRSSKSVKTTAYTVKKGDTLRKIAKKKTGSSSNWKKIYTKNKKVIESAAKKHKRRSSSNGRYIYAGTKLVIEK</sequence>
<dbReference type="Pfam" id="PF01476">
    <property type="entry name" value="LysM"/>
    <property type="match status" value="1"/>
</dbReference>
<accession>A0A1Q2C4C2</accession>
<dbReference type="OrthoDB" id="9815473at2"/>
<gene>
    <name evidence="3" type="ORF">DO83_02505</name>
</gene>
<dbReference type="InterPro" id="IPR018392">
    <property type="entry name" value="LysM"/>
</dbReference>
<evidence type="ECO:0000259" key="2">
    <source>
        <dbReference type="PROSITE" id="PS51782"/>
    </source>
</evidence>
<dbReference type="CDD" id="cd00118">
    <property type="entry name" value="LysM"/>
    <property type="match status" value="1"/>
</dbReference>
<evidence type="ECO:0000313" key="3">
    <source>
        <dbReference type="EMBL" id="AQP38583.1"/>
    </source>
</evidence>
<dbReference type="InterPro" id="IPR052196">
    <property type="entry name" value="Bact_Kbp"/>
</dbReference>
<evidence type="ECO:0000256" key="1">
    <source>
        <dbReference type="SAM" id="MobiDB-lite"/>
    </source>
</evidence>
<feature type="compositionally biased region" description="Basic residues" evidence="1">
    <location>
        <begin position="140"/>
        <end position="158"/>
    </location>
</feature>
<protein>
    <recommendedName>
        <fullName evidence="2">LysM domain-containing protein</fullName>
    </recommendedName>
</protein>
<feature type="region of interest" description="Disordered" evidence="1">
    <location>
        <begin position="140"/>
        <end position="162"/>
    </location>
</feature>
<dbReference type="Gene3D" id="3.10.350.10">
    <property type="entry name" value="LysM domain"/>
    <property type="match status" value="1"/>
</dbReference>
<proteinExistence type="predicted"/>
<dbReference type="InterPro" id="IPR036779">
    <property type="entry name" value="LysM_dom_sf"/>
</dbReference>
<dbReference type="PANTHER" id="PTHR34700">
    <property type="entry name" value="POTASSIUM BINDING PROTEIN KBP"/>
    <property type="match status" value="1"/>
</dbReference>
<dbReference type="Proteomes" id="UP000188159">
    <property type="component" value="Chromosome"/>
</dbReference>
<dbReference type="PROSITE" id="PS51782">
    <property type="entry name" value="LYSM"/>
    <property type="match status" value="1"/>
</dbReference>